<feature type="compositionally biased region" description="Basic and acidic residues" evidence="6">
    <location>
        <begin position="269"/>
        <end position="279"/>
    </location>
</feature>
<feature type="compositionally biased region" description="Basic residues" evidence="6">
    <location>
        <begin position="502"/>
        <end position="511"/>
    </location>
</feature>
<feature type="compositionally biased region" description="Low complexity" evidence="6">
    <location>
        <begin position="685"/>
        <end position="700"/>
    </location>
</feature>
<feature type="compositionally biased region" description="Low complexity" evidence="6">
    <location>
        <begin position="236"/>
        <end position="260"/>
    </location>
</feature>
<dbReference type="Proteomes" id="UP000007322">
    <property type="component" value="Chromosome 2"/>
</dbReference>
<keyword evidence="4" id="KW-0833">Ubl conjugation pathway</keyword>
<feature type="compositionally biased region" description="Polar residues" evidence="6">
    <location>
        <begin position="200"/>
        <end position="217"/>
    </location>
</feature>
<dbReference type="InterPro" id="IPR051947">
    <property type="entry name" value="Sentrin-specific_protease"/>
</dbReference>
<feature type="region of interest" description="Disordered" evidence="6">
    <location>
        <begin position="490"/>
        <end position="521"/>
    </location>
</feature>
<feature type="compositionally biased region" description="Polar residues" evidence="6">
    <location>
        <begin position="636"/>
        <end position="671"/>
    </location>
</feature>
<evidence type="ECO:0000313" key="9">
    <source>
        <dbReference type="Proteomes" id="UP000007322"/>
    </source>
</evidence>
<feature type="region of interest" description="Disordered" evidence="6">
    <location>
        <begin position="627"/>
        <end position="816"/>
    </location>
</feature>
<feature type="compositionally biased region" description="Acidic residues" evidence="6">
    <location>
        <begin position="11"/>
        <end position="20"/>
    </location>
</feature>
<accession>G2Q8V5</accession>
<feature type="compositionally biased region" description="Polar residues" evidence="6">
    <location>
        <begin position="763"/>
        <end position="772"/>
    </location>
</feature>
<evidence type="ECO:0000313" key="8">
    <source>
        <dbReference type="EMBL" id="AEO56300.1"/>
    </source>
</evidence>
<protein>
    <recommendedName>
        <fullName evidence="7">Ubiquitin-like protease family profile domain-containing protein</fullName>
    </recommendedName>
</protein>
<organism evidence="8 9">
    <name type="scientific">Thermothelomyces thermophilus (strain ATCC 42464 / BCRC 31852 / DSM 1799)</name>
    <name type="common">Sporotrichum thermophile</name>
    <dbReference type="NCBI Taxonomy" id="573729"/>
    <lineage>
        <taxon>Eukaryota</taxon>
        <taxon>Fungi</taxon>
        <taxon>Dikarya</taxon>
        <taxon>Ascomycota</taxon>
        <taxon>Pezizomycotina</taxon>
        <taxon>Sordariomycetes</taxon>
        <taxon>Sordariomycetidae</taxon>
        <taxon>Sordariales</taxon>
        <taxon>Chaetomiaceae</taxon>
        <taxon>Thermothelomyces</taxon>
    </lineage>
</organism>
<evidence type="ECO:0000256" key="6">
    <source>
        <dbReference type="SAM" id="MobiDB-lite"/>
    </source>
</evidence>
<feature type="domain" description="Ubiquitin-like protease family profile" evidence="7">
    <location>
        <begin position="323"/>
        <end position="590"/>
    </location>
</feature>
<evidence type="ECO:0000256" key="3">
    <source>
        <dbReference type="ARBA" id="ARBA00022670"/>
    </source>
</evidence>
<evidence type="ECO:0000256" key="4">
    <source>
        <dbReference type="ARBA" id="ARBA00022786"/>
    </source>
</evidence>
<dbReference type="Gene3D" id="3.40.395.10">
    <property type="entry name" value="Adenoviral Proteinase, Chain A"/>
    <property type="match status" value="1"/>
</dbReference>
<evidence type="ECO:0000256" key="2">
    <source>
        <dbReference type="ARBA" id="ARBA00022553"/>
    </source>
</evidence>
<dbReference type="HOGENOM" id="CLU_323639_0_0_1"/>
<dbReference type="PANTHER" id="PTHR46896">
    <property type="entry name" value="SENTRIN-SPECIFIC PROTEASE"/>
    <property type="match status" value="1"/>
</dbReference>
<name>G2Q8V5_THET4</name>
<dbReference type="Pfam" id="PF02902">
    <property type="entry name" value="Peptidase_C48"/>
    <property type="match status" value="1"/>
</dbReference>
<dbReference type="GO" id="GO:0016926">
    <property type="term" value="P:protein desumoylation"/>
    <property type="evidence" value="ECO:0007669"/>
    <property type="project" value="TreeGrafter"/>
</dbReference>
<keyword evidence="9" id="KW-1185">Reference proteome</keyword>
<dbReference type="AlphaFoldDB" id="G2Q8V5"/>
<dbReference type="RefSeq" id="XP_003661545.1">
    <property type="nucleotide sequence ID" value="XM_003661497.1"/>
</dbReference>
<feature type="compositionally biased region" description="Low complexity" evidence="6">
    <location>
        <begin position="717"/>
        <end position="735"/>
    </location>
</feature>
<keyword evidence="5" id="KW-0378">Hydrolase</keyword>
<gene>
    <name evidence="8" type="ORF">MYCTH_2301060</name>
</gene>
<keyword evidence="2" id="KW-0597">Phosphoprotein</keyword>
<feature type="region of interest" description="Disordered" evidence="6">
    <location>
        <begin position="1"/>
        <end position="67"/>
    </location>
</feature>
<reference evidence="8 9" key="1">
    <citation type="journal article" date="2011" name="Nat. Biotechnol.">
        <title>Comparative genomic analysis of the thermophilic biomass-degrading fungi Myceliophthora thermophila and Thielavia terrestris.</title>
        <authorList>
            <person name="Berka R.M."/>
            <person name="Grigoriev I.V."/>
            <person name="Otillar R."/>
            <person name="Salamov A."/>
            <person name="Grimwood J."/>
            <person name="Reid I."/>
            <person name="Ishmael N."/>
            <person name="John T."/>
            <person name="Darmond C."/>
            <person name="Moisan M.-C."/>
            <person name="Henrissat B."/>
            <person name="Coutinho P.M."/>
            <person name="Lombard V."/>
            <person name="Natvig D.O."/>
            <person name="Lindquist E."/>
            <person name="Schmutz J."/>
            <person name="Lucas S."/>
            <person name="Harris P."/>
            <person name="Powlowski J."/>
            <person name="Bellemare A."/>
            <person name="Taylor D."/>
            <person name="Butler G."/>
            <person name="de Vries R.P."/>
            <person name="Allijn I.E."/>
            <person name="van den Brink J."/>
            <person name="Ushinsky S."/>
            <person name="Storms R."/>
            <person name="Powell A.J."/>
            <person name="Paulsen I.T."/>
            <person name="Elbourne L.D.H."/>
            <person name="Baker S.E."/>
            <person name="Magnuson J."/>
            <person name="LaBoissiere S."/>
            <person name="Clutterbuck A.J."/>
            <person name="Martinez D."/>
            <person name="Wogulis M."/>
            <person name="de Leon A.L."/>
            <person name="Rey M.W."/>
            <person name="Tsang A."/>
        </authorList>
    </citation>
    <scope>NUCLEOTIDE SEQUENCE [LARGE SCALE GENOMIC DNA]</scope>
    <source>
        <strain evidence="9">ATCC 42464 / BCRC 31852 / DSM 1799</strain>
    </source>
</reference>
<dbReference type="eggNOG" id="KOG0779">
    <property type="taxonomic scope" value="Eukaryota"/>
</dbReference>
<dbReference type="GeneID" id="11510350"/>
<dbReference type="GO" id="GO:0070139">
    <property type="term" value="F:SUMO-specific endopeptidase activity"/>
    <property type="evidence" value="ECO:0007669"/>
    <property type="project" value="TreeGrafter"/>
</dbReference>
<dbReference type="EMBL" id="CP003003">
    <property type="protein sequence ID" value="AEO56300.1"/>
    <property type="molecule type" value="Genomic_DNA"/>
</dbReference>
<dbReference type="VEuPathDB" id="FungiDB:MYCTH_2301060"/>
<dbReference type="Pfam" id="PF25424">
    <property type="entry name" value="PH_35"/>
    <property type="match status" value="1"/>
</dbReference>
<feature type="compositionally biased region" description="Basic and acidic residues" evidence="6">
    <location>
        <begin position="438"/>
        <end position="449"/>
    </location>
</feature>
<evidence type="ECO:0000256" key="1">
    <source>
        <dbReference type="ARBA" id="ARBA00005234"/>
    </source>
</evidence>
<comment type="similarity">
    <text evidence="1">Belongs to the peptidase C48 family.</text>
</comment>
<keyword evidence="3" id="KW-0645">Protease</keyword>
<dbReference type="PANTHER" id="PTHR46896:SF3">
    <property type="entry name" value="FI06413P-RELATED"/>
    <property type="match status" value="1"/>
</dbReference>
<proteinExistence type="inferred from homology"/>
<dbReference type="GO" id="GO:0006508">
    <property type="term" value="P:proteolysis"/>
    <property type="evidence" value="ECO:0007669"/>
    <property type="project" value="UniProtKB-KW"/>
</dbReference>
<dbReference type="OMA" id="ACILSKP"/>
<dbReference type="GO" id="GO:0005737">
    <property type="term" value="C:cytoplasm"/>
    <property type="evidence" value="ECO:0007669"/>
    <property type="project" value="TreeGrafter"/>
</dbReference>
<dbReference type="OrthoDB" id="442460at2759"/>
<feature type="region of interest" description="Disordered" evidence="6">
    <location>
        <begin position="431"/>
        <end position="475"/>
    </location>
</feature>
<dbReference type="SUPFAM" id="SSF54001">
    <property type="entry name" value="Cysteine proteinases"/>
    <property type="match status" value="1"/>
</dbReference>
<dbReference type="InterPro" id="IPR003653">
    <property type="entry name" value="Peptidase_C48_C"/>
</dbReference>
<feature type="region of interest" description="Disordered" evidence="6">
    <location>
        <begin position="200"/>
        <end position="282"/>
    </location>
</feature>
<dbReference type="PROSITE" id="PS50600">
    <property type="entry name" value="ULP_PROTEASE"/>
    <property type="match status" value="1"/>
</dbReference>
<evidence type="ECO:0000259" key="7">
    <source>
        <dbReference type="PROSITE" id="PS50600"/>
    </source>
</evidence>
<evidence type="ECO:0000256" key="5">
    <source>
        <dbReference type="ARBA" id="ARBA00022801"/>
    </source>
</evidence>
<dbReference type="InterPro" id="IPR038765">
    <property type="entry name" value="Papain-like_cys_pep_sf"/>
</dbReference>
<dbReference type="STRING" id="573729.G2Q8V5"/>
<dbReference type="KEGG" id="mtm:MYCTH_2301060"/>
<dbReference type="GO" id="GO:0005634">
    <property type="term" value="C:nucleus"/>
    <property type="evidence" value="ECO:0007669"/>
    <property type="project" value="TreeGrafter"/>
</dbReference>
<dbReference type="InterPro" id="IPR057501">
    <property type="entry name" value="DeUb_enz_PH"/>
</dbReference>
<sequence length="850" mass="94482">MKRPRKRLLDETADGPDELTDGTRGKQAFSSNAGQPSGVPPMVDAPSLSKRGDMKRTNWSQKAGTDTAPAGVSIQAAVCEPNLRCIAKEDQPCFFLRPSGMELRVFTRDGDEAEPCDWLKITNKAKLLAYHPESSLIKISQAMDPSALIGGLMMLKFRSKSDVSWVVNWARDNLGLRLVQESESHRLHMTWDNLNSRISQAGSQASTRRLPNGNSHPQPRAIEKSPKANAVLPEGASPSTSTSARTPLRRQMQVSVQQSSTPRFQIDISGEHASHEPRSLRSGRTIRQLEKLDSPPLPTFRRWSDENSDWAKDWETPLIVRRTTVDKEDIPRLDEGQCLNDNLIGYGLRYLFDEHKNTAEGLRDRVYLHNSFFYEKLKAPRGAINYDGVKNWTAKVDLLSYDYIIVPVNEHYHWWVAIICNPGKLDPDSRRLPAKRHSLSDEQDSKAEGEVPEVEMTDVTQKRPSPSPEGSSASGVDLIKSDIVDLVSEDKHVGTGQSPSSKGKRARKAKPGPKLLNPDDPRIITLDSLGSTHTQAIGHLKKYLLAEFEHKRHKVITETPPNFGMRAKRIPEQNNLCDCGIYLLGYIQQFVENPDRFIQKLLREEPLEWDFDPSHLRQLWRETILSEKRSQRKKQPASQGSRCSSTAVSTPKKSTTPSRHTSPETSENRPNGASEANREAKDGSSELPASAKAAESPAKPITLEPEDRNEPQHPPRASSNEQPQPSAPSSSIAAQTDCANDGDVLESIESSEPAEPEDPTFIRQLSSSTSTKSADDGAGLLEVDSKESKSPARQKRATYESTTKGQDSVPKSCFPHTSSRFVIDSSMDLDPVVEKAEMVREPDSIDLTSE</sequence>
<dbReference type="InParanoid" id="G2Q8V5"/>